<dbReference type="PANTHER" id="PTHR24366">
    <property type="entry name" value="IG(IMMUNOGLOBULIN) AND LRR(LEUCINE RICH REPEAT) DOMAINS"/>
    <property type="match status" value="1"/>
</dbReference>
<dbReference type="SMART" id="SM00369">
    <property type="entry name" value="LRR_TYP"/>
    <property type="match status" value="12"/>
</dbReference>
<dbReference type="InterPro" id="IPR000372">
    <property type="entry name" value="LRRNT"/>
</dbReference>
<dbReference type="Pfam" id="PF13855">
    <property type="entry name" value="LRR_8"/>
    <property type="match status" value="4"/>
</dbReference>
<dbReference type="SUPFAM" id="SSF52058">
    <property type="entry name" value="L domain-like"/>
    <property type="match status" value="2"/>
</dbReference>
<dbReference type="RefSeq" id="XP_014661578.1">
    <property type="nucleotide sequence ID" value="XM_014806092.1"/>
</dbReference>
<evidence type="ECO:0000313" key="9">
    <source>
        <dbReference type="RefSeq" id="XP_014661578.1"/>
    </source>
</evidence>
<reference evidence="9" key="1">
    <citation type="submission" date="2025-08" db="UniProtKB">
        <authorList>
            <consortium name="RefSeq"/>
        </authorList>
    </citation>
    <scope>IDENTIFICATION</scope>
</reference>
<evidence type="ECO:0000256" key="4">
    <source>
        <dbReference type="SAM" id="MobiDB-lite"/>
    </source>
</evidence>
<dbReference type="SMART" id="SM00365">
    <property type="entry name" value="LRR_SD22"/>
    <property type="match status" value="4"/>
</dbReference>
<evidence type="ECO:0000256" key="3">
    <source>
        <dbReference type="ARBA" id="ARBA00022737"/>
    </source>
</evidence>
<keyword evidence="8" id="KW-1185">Reference proteome</keyword>
<evidence type="ECO:0000256" key="6">
    <source>
        <dbReference type="SAM" id="SignalP"/>
    </source>
</evidence>
<evidence type="ECO:0000256" key="5">
    <source>
        <dbReference type="SAM" id="Phobius"/>
    </source>
</evidence>
<name>A0ABM1DNQ7_PRICU</name>
<keyword evidence="2 6" id="KW-0732">Signal</keyword>
<sequence>MASALKSSAAPPPPPLLVLVVAVLVGVTCSWQPHDDACASVCNCDRGAAWCDARNLTHVPFFPAATRAIYLQHNNVTSVGADDFPSLGNVTTLVLAHNALTALDGATFANLPRLETLDVANNAISRFPARMALPGRLKTLDADDNRIRTLEDFTFESLPELRVLSLADNELTTVGRYAFAGLKSLETLSLADNSLADLADDVFTYTPCLRDVDLSGNDFRSVPNLAGLVNLRALRMRANRLASVDLRGNFASARHLERVDFSGNNVSVVAGYAFRSVFATLRHLNLSDCDVRSVDRSALHLERLESLDLSGNERVAELPRALLVLQRTTIRSLRLSRVGIADVGAYHGVLHLTRMEQLQQLDLSHNRLQTFPGDTFQRMLKLRELDLGHNDLRVTGVHGGGGGGGGTMTMLPSLCTLRLNDNKLTAIPFIAHEKCDEYDPPPPGNDPPPAGSNPPPPVNDPPLRGTTSGGGVRCRALASLTHLDLSRNSIVALPRDQLRRVRSHPRLRTVDLSRNPLRCACDTRALCDWLQHGEVTFVAGNDTTCHHPAAERGTSLLDFCRRLAARPSDCDVDAGRRRTKRVVFGCVATVVIVGVVAASVLFAHIFLRTSQLRRVKMARQQQREYSEVERGSGGGGGGGGGSGRGTPVADQSTQDTFLNFDDSSSSQRSETDQGESDATC</sequence>
<feature type="region of interest" description="Disordered" evidence="4">
    <location>
        <begin position="623"/>
        <end position="680"/>
    </location>
</feature>
<keyword evidence="3" id="KW-0677">Repeat</keyword>
<dbReference type="PANTHER" id="PTHR24366:SF162">
    <property type="entry name" value="IG-LIKE DOMAIN-CONTAINING PROTEIN"/>
    <property type="match status" value="1"/>
</dbReference>
<keyword evidence="1" id="KW-0433">Leucine-rich repeat</keyword>
<feature type="signal peptide" evidence="6">
    <location>
        <begin position="1"/>
        <end position="30"/>
    </location>
</feature>
<dbReference type="Proteomes" id="UP000695022">
    <property type="component" value="Unplaced"/>
</dbReference>
<dbReference type="InterPro" id="IPR003591">
    <property type="entry name" value="Leu-rich_rpt_typical-subtyp"/>
</dbReference>
<dbReference type="GeneID" id="106804768"/>
<accession>A0ABM1DNQ7</accession>
<feature type="domain" description="LRRNT" evidence="7">
    <location>
        <begin position="37"/>
        <end position="68"/>
    </location>
</feature>
<feature type="transmembrane region" description="Helical" evidence="5">
    <location>
        <begin position="582"/>
        <end position="607"/>
    </location>
</feature>
<evidence type="ECO:0000256" key="2">
    <source>
        <dbReference type="ARBA" id="ARBA00022729"/>
    </source>
</evidence>
<feature type="chain" id="PRO_5045036187" evidence="6">
    <location>
        <begin position="31"/>
        <end position="680"/>
    </location>
</feature>
<keyword evidence="5" id="KW-0812">Transmembrane</keyword>
<feature type="compositionally biased region" description="Gly residues" evidence="4">
    <location>
        <begin position="631"/>
        <end position="644"/>
    </location>
</feature>
<dbReference type="InterPro" id="IPR032675">
    <property type="entry name" value="LRR_dom_sf"/>
</dbReference>
<feature type="compositionally biased region" description="Polar residues" evidence="4">
    <location>
        <begin position="649"/>
        <end position="668"/>
    </location>
</feature>
<feature type="region of interest" description="Disordered" evidence="4">
    <location>
        <begin position="434"/>
        <end position="471"/>
    </location>
</feature>
<dbReference type="InterPro" id="IPR001611">
    <property type="entry name" value="Leu-rich_rpt"/>
</dbReference>
<keyword evidence="5" id="KW-1133">Transmembrane helix</keyword>
<dbReference type="SMART" id="SM00364">
    <property type="entry name" value="LRR_BAC"/>
    <property type="match status" value="6"/>
</dbReference>
<evidence type="ECO:0000256" key="1">
    <source>
        <dbReference type="ARBA" id="ARBA00022614"/>
    </source>
</evidence>
<dbReference type="PRINTS" id="PR00019">
    <property type="entry name" value="LEURICHRPT"/>
</dbReference>
<dbReference type="PROSITE" id="PS51450">
    <property type="entry name" value="LRR"/>
    <property type="match status" value="4"/>
</dbReference>
<proteinExistence type="predicted"/>
<evidence type="ECO:0000259" key="7">
    <source>
        <dbReference type="SMART" id="SM00013"/>
    </source>
</evidence>
<evidence type="ECO:0000313" key="8">
    <source>
        <dbReference type="Proteomes" id="UP000695022"/>
    </source>
</evidence>
<keyword evidence="5" id="KW-0472">Membrane</keyword>
<organism evidence="8 9">
    <name type="scientific">Priapulus caudatus</name>
    <name type="common">Priapulid worm</name>
    <dbReference type="NCBI Taxonomy" id="37621"/>
    <lineage>
        <taxon>Eukaryota</taxon>
        <taxon>Metazoa</taxon>
        <taxon>Ecdysozoa</taxon>
        <taxon>Scalidophora</taxon>
        <taxon>Priapulida</taxon>
        <taxon>Priapulimorpha</taxon>
        <taxon>Priapulimorphida</taxon>
        <taxon>Priapulidae</taxon>
        <taxon>Priapulus</taxon>
    </lineage>
</organism>
<feature type="compositionally biased region" description="Pro residues" evidence="4">
    <location>
        <begin position="440"/>
        <end position="460"/>
    </location>
</feature>
<dbReference type="SMART" id="SM00013">
    <property type="entry name" value="LRRNT"/>
    <property type="match status" value="1"/>
</dbReference>
<gene>
    <name evidence="9" type="primary">LOC106804768</name>
</gene>
<protein>
    <submittedName>
        <fullName evidence="9">Leucine-rich repeat-containing G-protein coupled receptor 6-like</fullName>
    </submittedName>
</protein>
<dbReference type="Gene3D" id="3.80.10.10">
    <property type="entry name" value="Ribonuclease Inhibitor"/>
    <property type="match status" value="4"/>
</dbReference>